<dbReference type="InParanoid" id="A0A1B7N415"/>
<sequence>MLFETDDPTHLNPFESTACGSLVSIGPWFGVLELSGGFPIAGHGGMRGNTDKACVLNGVVWRLMGDDEAVAITKVSIGPWFGVLELSGGFPIAGHGGMRGNTDKARVLNSVVWRLMGDDEAVYMRRDRFILAAALSFGVGDLLVPDIFNYLFDGVNNPNNGLRGFFESITIVSSTPCDDEVLGSCRTILNSWTAVLISGLVALTPNLLLPQDGSPKDEVEENAEVAQDLEIQMLYPERKP</sequence>
<reference evidence="1 2" key="1">
    <citation type="submission" date="2016-06" db="EMBL/GenBank/DDBJ databases">
        <title>Comparative genomics of the ectomycorrhizal sister species Rhizopogon vinicolor and Rhizopogon vesiculosus (Basidiomycota: Boletales) reveals a divergence of the mating type B locus.</title>
        <authorList>
            <consortium name="DOE Joint Genome Institute"/>
            <person name="Mujic A.B."/>
            <person name="Kuo A."/>
            <person name="Tritt A."/>
            <person name="Lipzen A."/>
            <person name="Chen C."/>
            <person name="Johnson J."/>
            <person name="Sharma A."/>
            <person name="Barry K."/>
            <person name="Grigoriev I.V."/>
            <person name="Spatafora J.W."/>
        </authorList>
    </citation>
    <scope>NUCLEOTIDE SEQUENCE [LARGE SCALE GENOMIC DNA]</scope>
    <source>
        <strain evidence="1 2">AM-OR11-026</strain>
    </source>
</reference>
<evidence type="ECO:0000313" key="2">
    <source>
        <dbReference type="Proteomes" id="UP000092154"/>
    </source>
</evidence>
<keyword evidence="2" id="KW-1185">Reference proteome</keyword>
<accession>A0A1B7N415</accession>
<dbReference type="OrthoDB" id="1641903at2759"/>
<protein>
    <submittedName>
        <fullName evidence="1">Uncharacterized protein</fullName>
    </submittedName>
</protein>
<dbReference type="Proteomes" id="UP000092154">
    <property type="component" value="Unassembled WGS sequence"/>
</dbReference>
<dbReference type="AlphaFoldDB" id="A0A1B7N415"/>
<gene>
    <name evidence="1" type="ORF">K503DRAFT_865274</name>
</gene>
<name>A0A1B7N415_9AGAM</name>
<evidence type="ECO:0000313" key="1">
    <source>
        <dbReference type="EMBL" id="OAX39597.1"/>
    </source>
</evidence>
<proteinExistence type="predicted"/>
<organism evidence="1 2">
    <name type="scientific">Rhizopogon vinicolor AM-OR11-026</name>
    <dbReference type="NCBI Taxonomy" id="1314800"/>
    <lineage>
        <taxon>Eukaryota</taxon>
        <taxon>Fungi</taxon>
        <taxon>Dikarya</taxon>
        <taxon>Basidiomycota</taxon>
        <taxon>Agaricomycotina</taxon>
        <taxon>Agaricomycetes</taxon>
        <taxon>Agaricomycetidae</taxon>
        <taxon>Boletales</taxon>
        <taxon>Suillineae</taxon>
        <taxon>Rhizopogonaceae</taxon>
        <taxon>Rhizopogon</taxon>
    </lineage>
</organism>
<dbReference type="STRING" id="1314800.A0A1B7N415"/>
<dbReference type="EMBL" id="KV448243">
    <property type="protein sequence ID" value="OAX39597.1"/>
    <property type="molecule type" value="Genomic_DNA"/>
</dbReference>